<dbReference type="Pfam" id="PF12697">
    <property type="entry name" value="Abhydrolase_6"/>
    <property type="match status" value="1"/>
</dbReference>
<reference evidence="2 3" key="1">
    <citation type="submission" date="2024-09" db="EMBL/GenBank/DDBJ databases">
        <authorList>
            <person name="Sun Q."/>
            <person name="Mori K."/>
        </authorList>
    </citation>
    <scope>NUCLEOTIDE SEQUENCE [LARGE SCALE GENOMIC DNA]</scope>
    <source>
        <strain evidence="2 3">JCM 3143</strain>
    </source>
</reference>
<feature type="domain" description="AB hydrolase-1" evidence="1">
    <location>
        <begin position="56"/>
        <end position="278"/>
    </location>
</feature>
<dbReference type="EMBL" id="JBHMBW010000037">
    <property type="protein sequence ID" value="MFB9628040.1"/>
    <property type="molecule type" value="Genomic_DNA"/>
</dbReference>
<dbReference type="SUPFAM" id="SSF53474">
    <property type="entry name" value="alpha/beta-Hydrolases"/>
    <property type="match status" value="1"/>
</dbReference>
<name>A0ABV5S8U9_9ACTN</name>
<keyword evidence="3" id="KW-1185">Reference proteome</keyword>
<dbReference type="GO" id="GO:0016787">
    <property type="term" value="F:hydrolase activity"/>
    <property type="evidence" value="ECO:0007669"/>
    <property type="project" value="UniProtKB-KW"/>
</dbReference>
<keyword evidence="2" id="KW-0378">Hydrolase</keyword>
<comment type="caution">
    <text evidence="2">The sequence shown here is derived from an EMBL/GenBank/DDBJ whole genome shotgun (WGS) entry which is preliminary data.</text>
</comment>
<dbReference type="InterPro" id="IPR029058">
    <property type="entry name" value="AB_hydrolase_fold"/>
</dbReference>
<dbReference type="PANTHER" id="PTHR43798:SF33">
    <property type="entry name" value="HYDROLASE, PUTATIVE (AFU_ORTHOLOGUE AFUA_2G14860)-RELATED"/>
    <property type="match status" value="1"/>
</dbReference>
<evidence type="ECO:0000313" key="2">
    <source>
        <dbReference type="EMBL" id="MFB9628040.1"/>
    </source>
</evidence>
<dbReference type="Proteomes" id="UP001589532">
    <property type="component" value="Unassembled WGS sequence"/>
</dbReference>
<gene>
    <name evidence="2" type="ORF">ACFFSA_33570</name>
</gene>
<evidence type="ECO:0000313" key="3">
    <source>
        <dbReference type="Proteomes" id="UP001589532"/>
    </source>
</evidence>
<evidence type="ECO:0000259" key="1">
    <source>
        <dbReference type="Pfam" id="PF12697"/>
    </source>
</evidence>
<sequence length="290" mass="31258">MKIGEFTDDAAKTRFLDLYQRAFDRLWPGPPAAVDVPTAFGSTRVYRAGRSDGPPIVLLPGAGGNALMWHRYIRTLGDHHPLIAVDTVGEASASVQQAPIDDGRDGAAWLDELLAALDVNSAHVVGCSYGGWLAIHHEIHRPGRIANLVLLDPAGFALPGPRFFGWAIAGGLAGFAPRALRPGLARLVANGTILETELMSLIPASARYRRRLPNALVFSDDDLRALRTRSLFLLASRSALHRSRQVADRLARIVPGAEVEIVPGAGHALPMDRPDLVTERILQFVAAGDE</sequence>
<dbReference type="InterPro" id="IPR000073">
    <property type="entry name" value="AB_hydrolase_1"/>
</dbReference>
<dbReference type="InterPro" id="IPR050266">
    <property type="entry name" value="AB_hydrolase_sf"/>
</dbReference>
<dbReference type="RefSeq" id="WP_344986827.1">
    <property type="nucleotide sequence ID" value="NZ_BAAAXV010000001.1"/>
</dbReference>
<dbReference type="Gene3D" id="3.40.50.1820">
    <property type="entry name" value="alpha/beta hydrolase"/>
    <property type="match status" value="1"/>
</dbReference>
<organism evidence="2 3">
    <name type="scientific">Nonomuraea helvata</name>
    <dbReference type="NCBI Taxonomy" id="37484"/>
    <lineage>
        <taxon>Bacteria</taxon>
        <taxon>Bacillati</taxon>
        <taxon>Actinomycetota</taxon>
        <taxon>Actinomycetes</taxon>
        <taxon>Streptosporangiales</taxon>
        <taxon>Streptosporangiaceae</taxon>
        <taxon>Nonomuraea</taxon>
    </lineage>
</organism>
<protein>
    <submittedName>
        <fullName evidence="2">Alpha/beta fold hydrolase</fullName>
    </submittedName>
</protein>
<accession>A0ABV5S8U9</accession>
<dbReference type="PANTHER" id="PTHR43798">
    <property type="entry name" value="MONOACYLGLYCEROL LIPASE"/>
    <property type="match status" value="1"/>
</dbReference>
<proteinExistence type="predicted"/>